<keyword evidence="7" id="KW-1185">Reference proteome</keyword>
<evidence type="ECO:0000256" key="1">
    <source>
        <dbReference type="ARBA" id="ARBA00004370"/>
    </source>
</evidence>
<evidence type="ECO:0000256" key="3">
    <source>
        <dbReference type="ARBA" id="ARBA00023136"/>
    </source>
</evidence>
<comment type="subcellular location">
    <subcellularLocation>
        <location evidence="1">Membrane</location>
    </subcellularLocation>
</comment>
<dbReference type="Bgee" id="ENSELUG00000014163">
    <property type="expression patterns" value="Expressed in spleen and 8 other cell types or tissues"/>
</dbReference>
<dbReference type="SUPFAM" id="SSF48726">
    <property type="entry name" value="Immunoglobulin"/>
    <property type="match status" value="1"/>
</dbReference>
<evidence type="ECO:0000313" key="6">
    <source>
        <dbReference type="Ensembl" id="ENSELUP00000014121.3"/>
    </source>
</evidence>
<dbReference type="Ensembl" id="ENSELUT00000022813.3">
    <property type="protein sequence ID" value="ENSELUP00000014121.3"/>
    <property type="gene ID" value="ENSELUG00000014163.3"/>
</dbReference>
<accession>A0A3P8YDD5</accession>
<evidence type="ECO:0000256" key="2">
    <source>
        <dbReference type="ARBA" id="ARBA00022692"/>
    </source>
</evidence>
<dbReference type="InterPro" id="IPR013106">
    <property type="entry name" value="Ig_V-set"/>
</dbReference>
<feature type="domain" description="Immunoglobulin V-set" evidence="5">
    <location>
        <begin position="4"/>
        <end position="86"/>
    </location>
</feature>
<protein>
    <recommendedName>
        <fullName evidence="5">Immunoglobulin V-set domain-containing protein</fullName>
    </recommendedName>
</protein>
<proteinExistence type="predicted"/>
<dbReference type="InterPro" id="IPR013783">
    <property type="entry name" value="Ig-like_fold"/>
</dbReference>
<dbReference type="Gene3D" id="2.60.40.10">
    <property type="entry name" value="Immunoglobulins"/>
    <property type="match status" value="1"/>
</dbReference>
<dbReference type="InterPro" id="IPR036179">
    <property type="entry name" value="Ig-like_dom_sf"/>
</dbReference>
<dbReference type="Pfam" id="PF07686">
    <property type="entry name" value="V-set"/>
    <property type="match status" value="1"/>
</dbReference>
<dbReference type="Proteomes" id="UP000265140">
    <property type="component" value="Chromosome 9"/>
</dbReference>
<organism evidence="6 7">
    <name type="scientific">Esox lucius</name>
    <name type="common">Northern pike</name>
    <dbReference type="NCBI Taxonomy" id="8010"/>
    <lineage>
        <taxon>Eukaryota</taxon>
        <taxon>Metazoa</taxon>
        <taxon>Chordata</taxon>
        <taxon>Craniata</taxon>
        <taxon>Vertebrata</taxon>
        <taxon>Euteleostomi</taxon>
        <taxon>Actinopterygii</taxon>
        <taxon>Neopterygii</taxon>
        <taxon>Teleostei</taxon>
        <taxon>Protacanthopterygii</taxon>
        <taxon>Esociformes</taxon>
        <taxon>Esocidae</taxon>
        <taxon>Esox</taxon>
    </lineage>
</organism>
<evidence type="ECO:0000313" key="7">
    <source>
        <dbReference type="Proteomes" id="UP000265140"/>
    </source>
</evidence>
<dbReference type="PANTHER" id="PTHR11860:SF118">
    <property type="entry name" value="CMRF35-LIKE MOLECULE 3-RELATED"/>
    <property type="match status" value="1"/>
</dbReference>
<dbReference type="GO" id="GO:0004888">
    <property type="term" value="F:transmembrane signaling receptor activity"/>
    <property type="evidence" value="ECO:0007669"/>
    <property type="project" value="TreeGrafter"/>
</dbReference>
<dbReference type="GO" id="GO:0005886">
    <property type="term" value="C:plasma membrane"/>
    <property type="evidence" value="ECO:0007669"/>
    <property type="project" value="TreeGrafter"/>
</dbReference>
<dbReference type="OMA" id="TVTCSHS"/>
<dbReference type="STRING" id="8010.ENSELUP00000014121"/>
<reference evidence="7" key="1">
    <citation type="journal article" date="2014" name="PLoS ONE">
        <title>The genome and linkage map of the northern pike (Esox lucius): conserved synteny revealed between the salmonid sister group and the Neoteleostei.</title>
        <authorList>
            <person name="Rondeau E.B."/>
            <person name="Minkley D.R."/>
            <person name="Leong J.S."/>
            <person name="Messmer A.M."/>
            <person name="Jantzen J.R."/>
            <person name="von Schalburg K.R."/>
            <person name="Lemon C."/>
            <person name="Bird N.H."/>
            <person name="Koop B.F."/>
        </authorList>
    </citation>
    <scope>NUCLEOTIDE SEQUENCE</scope>
</reference>
<reference evidence="6" key="2">
    <citation type="submission" date="2020-02" db="EMBL/GenBank/DDBJ databases">
        <title>Esox lucius (northern pike) genome, fEsoLuc1, primary haplotype.</title>
        <authorList>
            <person name="Myers G."/>
            <person name="Karagic N."/>
            <person name="Meyer A."/>
            <person name="Pippel M."/>
            <person name="Reichard M."/>
            <person name="Winkler S."/>
            <person name="Tracey A."/>
            <person name="Sims Y."/>
            <person name="Howe K."/>
            <person name="Rhie A."/>
            <person name="Formenti G."/>
            <person name="Durbin R."/>
            <person name="Fedrigo O."/>
            <person name="Jarvis E.D."/>
        </authorList>
    </citation>
    <scope>NUCLEOTIDE SEQUENCE [LARGE SCALE GENOMIC DNA]</scope>
</reference>
<evidence type="ECO:0000259" key="5">
    <source>
        <dbReference type="Pfam" id="PF07686"/>
    </source>
</evidence>
<keyword evidence="4" id="KW-1133">Transmembrane helix</keyword>
<dbReference type="InParanoid" id="A0A3P8YDD5"/>
<name>A0A3P8YDD5_ESOLU</name>
<dbReference type="GeneTree" id="ENSGT00990000204179"/>
<dbReference type="InterPro" id="IPR050671">
    <property type="entry name" value="CD300_family_receptors"/>
</dbReference>
<dbReference type="AlphaFoldDB" id="A0A3P8YDD5"/>
<keyword evidence="2 4" id="KW-0812">Transmembrane</keyword>
<reference evidence="6" key="4">
    <citation type="submission" date="2025-09" db="UniProtKB">
        <authorList>
            <consortium name="Ensembl"/>
        </authorList>
    </citation>
    <scope>IDENTIFICATION</scope>
</reference>
<feature type="transmembrane region" description="Helical" evidence="4">
    <location>
        <begin position="100"/>
        <end position="124"/>
    </location>
</feature>
<keyword evidence="3 4" id="KW-0472">Membrane</keyword>
<reference evidence="6" key="3">
    <citation type="submission" date="2025-08" db="UniProtKB">
        <authorList>
            <consortium name="Ensembl"/>
        </authorList>
    </citation>
    <scope>IDENTIFICATION</scope>
</reference>
<dbReference type="PANTHER" id="PTHR11860">
    <property type="entry name" value="POLYMERIC-IMMUNOGLOBULIN RECEPTOR"/>
    <property type="match status" value="1"/>
</dbReference>
<evidence type="ECO:0000256" key="4">
    <source>
        <dbReference type="SAM" id="Phobius"/>
    </source>
</evidence>
<sequence>VIVIGVVGGRVIIKCSYTLAETSIKYFCKGICLTESGILIQTQDSENCTEKGRYSIFDFRNGVFAVTIKDLKKSDSGTYWCGVDRVGFHIAVNTISVMTVAYNISLLFGIYITVQCLGLLILTITHCYM</sequence>